<dbReference type="InterPro" id="IPR029052">
    <property type="entry name" value="Metallo-depent_PP-like"/>
</dbReference>
<dbReference type="RefSeq" id="WP_377583221.1">
    <property type="nucleotide sequence ID" value="NZ_JBHTKA010000008.1"/>
</dbReference>
<sequence>MARTFVIGDIHGAYHALRQCLARADFDFENDHLVSLGDVCDGWPETRQCIDELLKIRNLTYILGNHDLWTRQWIETGYIDRAWFSQGGEATIKSYPDGVPVKHLELLKNARHYYRADNKLFVHAGINTQLPLEEQGPNIFLWDRNLARIALELYMKEIQGKLSTFDEIYIGHTPIPFAKPIKSCEVWMMDTGAGWSGVLSIMNLETKEIFCSDAVPSLYPGVEGRSKKAG</sequence>
<comment type="caution">
    <text evidence="2">The sequence shown here is derived from an EMBL/GenBank/DDBJ whole genome shotgun (WGS) entry which is preliminary data.</text>
</comment>
<dbReference type="Proteomes" id="UP001597112">
    <property type="component" value="Unassembled WGS sequence"/>
</dbReference>
<protein>
    <submittedName>
        <fullName evidence="2">Metallophosphoesterase</fullName>
    </submittedName>
</protein>
<evidence type="ECO:0000259" key="1">
    <source>
        <dbReference type="Pfam" id="PF00149"/>
    </source>
</evidence>
<accession>A0ABW3K9L3</accession>
<evidence type="ECO:0000313" key="3">
    <source>
        <dbReference type="Proteomes" id="UP001597112"/>
    </source>
</evidence>
<dbReference type="PANTHER" id="PTHR42850:SF4">
    <property type="entry name" value="ZINC-DEPENDENT ENDOPOLYPHOSPHATASE"/>
    <property type="match status" value="1"/>
</dbReference>
<dbReference type="SUPFAM" id="SSF56300">
    <property type="entry name" value="Metallo-dependent phosphatases"/>
    <property type="match status" value="1"/>
</dbReference>
<dbReference type="Pfam" id="PF00149">
    <property type="entry name" value="Metallophos"/>
    <property type="match status" value="1"/>
</dbReference>
<organism evidence="2 3">
    <name type="scientific">Ohtaekwangia kribbensis</name>
    <dbReference type="NCBI Taxonomy" id="688913"/>
    <lineage>
        <taxon>Bacteria</taxon>
        <taxon>Pseudomonadati</taxon>
        <taxon>Bacteroidota</taxon>
        <taxon>Cytophagia</taxon>
        <taxon>Cytophagales</taxon>
        <taxon>Fulvivirgaceae</taxon>
        <taxon>Ohtaekwangia</taxon>
    </lineage>
</organism>
<dbReference type="InterPro" id="IPR004843">
    <property type="entry name" value="Calcineurin-like_PHP"/>
</dbReference>
<name>A0ABW3K9L3_9BACT</name>
<evidence type="ECO:0000313" key="2">
    <source>
        <dbReference type="EMBL" id="MFD1002276.1"/>
    </source>
</evidence>
<reference evidence="3" key="1">
    <citation type="journal article" date="2019" name="Int. J. Syst. Evol. Microbiol.">
        <title>The Global Catalogue of Microorganisms (GCM) 10K type strain sequencing project: providing services to taxonomists for standard genome sequencing and annotation.</title>
        <authorList>
            <consortium name="The Broad Institute Genomics Platform"/>
            <consortium name="The Broad Institute Genome Sequencing Center for Infectious Disease"/>
            <person name="Wu L."/>
            <person name="Ma J."/>
        </authorList>
    </citation>
    <scope>NUCLEOTIDE SEQUENCE [LARGE SCALE GENOMIC DNA]</scope>
    <source>
        <strain evidence="3">CCUG 58938</strain>
    </source>
</reference>
<feature type="domain" description="Calcineurin-like phosphoesterase" evidence="1">
    <location>
        <begin position="3"/>
        <end position="140"/>
    </location>
</feature>
<gene>
    <name evidence="2" type="ORF">ACFQ21_23325</name>
</gene>
<dbReference type="EMBL" id="JBHTKA010000008">
    <property type="protein sequence ID" value="MFD1002276.1"/>
    <property type="molecule type" value="Genomic_DNA"/>
</dbReference>
<proteinExistence type="predicted"/>
<dbReference type="InterPro" id="IPR050126">
    <property type="entry name" value="Ap4A_hydrolase"/>
</dbReference>
<keyword evidence="3" id="KW-1185">Reference proteome</keyword>
<dbReference type="Gene3D" id="3.60.21.10">
    <property type="match status" value="1"/>
</dbReference>
<dbReference type="PANTHER" id="PTHR42850">
    <property type="entry name" value="METALLOPHOSPHOESTERASE"/>
    <property type="match status" value="1"/>
</dbReference>